<dbReference type="InterPro" id="IPR002168">
    <property type="entry name" value="Lipase_GDXG_HIS_AS"/>
</dbReference>
<evidence type="ECO:0000313" key="6">
    <source>
        <dbReference type="EMBL" id="NHF63426.1"/>
    </source>
</evidence>
<dbReference type="Pfam" id="PF07859">
    <property type="entry name" value="Abhydrolase_3"/>
    <property type="match status" value="1"/>
</dbReference>
<protein>
    <submittedName>
        <fullName evidence="6">Alpha/beta hydrolase</fullName>
    </submittedName>
</protein>
<dbReference type="Proteomes" id="UP000818266">
    <property type="component" value="Unassembled WGS sequence"/>
</dbReference>
<accession>A0A9E5JQT8</accession>
<dbReference type="OrthoDB" id="9803828at2"/>
<dbReference type="Gene3D" id="3.40.50.1820">
    <property type="entry name" value="alpha/beta hydrolase"/>
    <property type="match status" value="1"/>
</dbReference>
<feature type="signal peptide" evidence="4">
    <location>
        <begin position="1"/>
        <end position="32"/>
    </location>
</feature>
<sequence length="277" mass="27286">MATVPPSRPRPSRLASSLGALAVLAVLASGCAAEPSGTPIAAAASTAAGPSSSGLAPFADVDATEVTVVADVSIPGLGSAVDVCLPPGSGAGGAVRPAVLAVHGGSWARGDRAHEAWRAVCEWLAVEGLVGVSVGYRLAPEFPFPAGVDDVAAALASTQDPHFAARFGIDSARVALFGGSAGGNLAALVGLRDGLSGAGAVSAVVSLSAPSTSPPAPPPRRSSRARLSTTWAARASPPVPSPARPRRSTRSPLTRLPSSSCMGARSSSSPSARPRPS</sequence>
<feature type="compositionally biased region" description="Low complexity" evidence="3">
    <location>
        <begin position="250"/>
        <end position="277"/>
    </location>
</feature>
<evidence type="ECO:0000256" key="2">
    <source>
        <dbReference type="ARBA" id="ARBA00022801"/>
    </source>
</evidence>
<evidence type="ECO:0000256" key="4">
    <source>
        <dbReference type="SAM" id="SignalP"/>
    </source>
</evidence>
<gene>
    <name evidence="6" type="ORF">FK219_009280</name>
</gene>
<proteinExistence type="inferred from homology"/>
<dbReference type="PANTHER" id="PTHR48081">
    <property type="entry name" value="AB HYDROLASE SUPERFAMILY PROTEIN C4A8.06C"/>
    <property type="match status" value="1"/>
</dbReference>
<keyword evidence="2 6" id="KW-0378">Hydrolase</keyword>
<feature type="chain" id="PRO_5039612553" evidence="4">
    <location>
        <begin position="33"/>
        <end position="277"/>
    </location>
</feature>
<dbReference type="InterPro" id="IPR050300">
    <property type="entry name" value="GDXG_lipolytic_enzyme"/>
</dbReference>
<dbReference type="SUPFAM" id="SSF53474">
    <property type="entry name" value="alpha/beta-Hydrolases"/>
    <property type="match status" value="1"/>
</dbReference>
<comment type="caution">
    <text evidence="6">The sequence shown here is derived from an EMBL/GenBank/DDBJ whole genome shotgun (WGS) entry which is preliminary data.</text>
</comment>
<reference evidence="6 7" key="1">
    <citation type="submission" date="2020-03" db="EMBL/GenBank/DDBJ databases">
        <title>Chryseoglobus sp. isolated from a deep-sea seamount.</title>
        <authorList>
            <person name="Zhang D.-C."/>
        </authorList>
    </citation>
    <scope>NUCLEOTIDE SEQUENCE [LARGE SCALE GENOMIC DNA]</scope>
    <source>
        <strain evidence="6 7">KN1116</strain>
    </source>
</reference>
<evidence type="ECO:0000313" key="7">
    <source>
        <dbReference type="Proteomes" id="UP000818266"/>
    </source>
</evidence>
<keyword evidence="4" id="KW-0732">Signal</keyword>
<evidence type="ECO:0000259" key="5">
    <source>
        <dbReference type="Pfam" id="PF07859"/>
    </source>
</evidence>
<dbReference type="GO" id="GO:0016787">
    <property type="term" value="F:hydrolase activity"/>
    <property type="evidence" value="ECO:0007669"/>
    <property type="project" value="UniProtKB-KW"/>
</dbReference>
<dbReference type="PROSITE" id="PS01173">
    <property type="entry name" value="LIPASE_GDXG_HIS"/>
    <property type="match status" value="1"/>
</dbReference>
<keyword evidence="7" id="KW-1185">Reference proteome</keyword>
<dbReference type="InterPro" id="IPR029058">
    <property type="entry name" value="AB_hydrolase_fold"/>
</dbReference>
<comment type="similarity">
    <text evidence="1">Belongs to the 'GDXG' lipolytic enzyme family.</text>
</comment>
<feature type="region of interest" description="Disordered" evidence="3">
    <location>
        <begin position="207"/>
        <end position="277"/>
    </location>
</feature>
<name>A0A9E5JQT8_9MICO</name>
<evidence type="ECO:0000256" key="3">
    <source>
        <dbReference type="SAM" id="MobiDB-lite"/>
    </source>
</evidence>
<feature type="compositionally biased region" description="Low complexity" evidence="3">
    <location>
        <begin position="225"/>
        <end position="236"/>
    </location>
</feature>
<dbReference type="InterPro" id="IPR013094">
    <property type="entry name" value="AB_hydrolase_3"/>
</dbReference>
<dbReference type="AlphaFoldDB" id="A0A9E5JQT8"/>
<evidence type="ECO:0000256" key="1">
    <source>
        <dbReference type="ARBA" id="ARBA00010515"/>
    </source>
</evidence>
<dbReference type="EMBL" id="VIKT02000015">
    <property type="protein sequence ID" value="NHF63426.1"/>
    <property type="molecule type" value="Genomic_DNA"/>
</dbReference>
<feature type="domain" description="Alpha/beta hydrolase fold-3" evidence="5">
    <location>
        <begin position="99"/>
        <end position="214"/>
    </location>
</feature>
<organism evidence="6 7">
    <name type="scientific">Microcella pacifica</name>
    <dbReference type="NCBI Taxonomy" id="2591847"/>
    <lineage>
        <taxon>Bacteria</taxon>
        <taxon>Bacillati</taxon>
        <taxon>Actinomycetota</taxon>
        <taxon>Actinomycetes</taxon>
        <taxon>Micrococcales</taxon>
        <taxon>Microbacteriaceae</taxon>
        <taxon>Microcella</taxon>
    </lineage>
</organism>
<dbReference type="PANTHER" id="PTHR48081:SF8">
    <property type="entry name" value="ALPHA_BETA HYDROLASE FOLD-3 DOMAIN-CONTAINING PROTEIN-RELATED"/>
    <property type="match status" value="1"/>
</dbReference>